<name>A0A9W9TXM9_9EURO</name>
<dbReference type="PANTHER" id="PTHR23023">
    <property type="entry name" value="DIMETHYLANILINE MONOOXYGENASE"/>
    <property type="match status" value="1"/>
</dbReference>
<proteinExistence type="predicted"/>
<dbReference type="InterPro" id="IPR023753">
    <property type="entry name" value="FAD/NAD-binding_dom"/>
</dbReference>
<keyword evidence="2" id="KW-0274">FAD</keyword>
<dbReference type="SUPFAM" id="SSF51905">
    <property type="entry name" value="FAD/NAD(P)-binding domain"/>
    <property type="match status" value="2"/>
</dbReference>
<reference evidence="5" key="2">
    <citation type="journal article" date="2023" name="IMA Fungus">
        <title>Comparative genomic study of the Penicillium genus elucidates a diverse pangenome and 15 lateral gene transfer events.</title>
        <authorList>
            <person name="Petersen C."/>
            <person name="Sorensen T."/>
            <person name="Nielsen M.R."/>
            <person name="Sondergaard T.E."/>
            <person name="Sorensen J.L."/>
            <person name="Fitzpatrick D.A."/>
            <person name="Frisvad J.C."/>
            <person name="Nielsen K.L."/>
        </authorList>
    </citation>
    <scope>NUCLEOTIDE SEQUENCE</scope>
    <source>
        <strain evidence="5">IBT 19713</strain>
    </source>
</reference>
<dbReference type="InterPro" id="IPR050346">
    <property type="entry name" value="FMO-like"/>
</dbReference>
<keyword evidence="6" id="KW-1185">Reference proteome</keyword>
<dbReference type="EMBL" id="JAPQKS010000002">
    <property type="protein sequence ID" value="KAJ5247465.1"/>
    <property type="molecule type" value="Genomic_DNA"/>
</dbReference>
<evidence type="ECO:0000313" key="5">
    <source>
        <dbReference type="EMBL" id="KAJ5247465.1"/>
    </source>
</evidence>
<dbReference type="GeneID" id="83199048"/>
<evidence type="ECO:0000259" key="4">
    <source>
        <dbReference type="Pfam" id="PF07992"/>
    </source>
</evidence>
<dbReference type="RefSeq" id="XP_058334886.1">
    <property type="nucleotide sequence ID" value="XM_058471745.1"/>
</dbReference>
<evidence type="ECO:0000256" key="1">
    <source>
        <dbReference type="ARBA" id="ARBA00022630"/>
    </source>
</evidence>
<comment type="caution">
    <text evidence="5">The sequence shown here is derived from an EMBL/GenBank/DDBJ whole genome shotgun (WGS) entry which is preliminary data.</text>
</comment>
<dbReference type="OrthoDB" id="66881at2759"/>
<dbReference type="GO" id="GO:0016491">
    <property type="term" value="F:oxidoreductase activity"/>
    <property type="evidence" value="ECO:0007669"/>
    <property type="project" value="UniProtKB-KW"/>
</dbReference>
<protein>
    <submittedName>
        <fullName evidence="5">FAD-dependent pyridine nucleotide-disulfide oxidoreductase</fullName>
    </submittedName>
</protein>
<keyword evidence="3" id="KW-0560">Oxidoreductase</keyword>
<dbReference type="AlphaFoldDB" id="A0A9W9TXM9"/>
<dbReference type="Proteomes" id="UP001150941">
    <property type="component" value="Unassembled WGS sequence"/>
</dbReference>
<dbReference type="Pfam" id="PF07992">
    <property type="entry name" value="Pyr_redox_2"/>
    <property type="match status" value="1"/>
</dbReference>
<sequence length="650" mass="71656">MRDGIIDPYMRTNLSRFTVAFSDLSWESVLGEHVPDFPQAWQVGQYLSAYATKYLDDQHLRLGRRVVRTVRTREPAAKWRVSWVEERRSDESVVGPATSDAEVTTEDFDLLVVASGYFARPFIPEIPGLRDFSGVLHSSALQKGNGITGKGPDTHRGNVVVIGGSMSGVEAASTIALRHSSALLATGLNPQSANIKVHHIHSRPFWNLPTYIPHETTNGVSFLPLDLAMYDLSRRPPGPIDYTVGPVPKDKVAKSKDYFRSLLGTEYEKIGYLDQPNTSDDSSLPPPWVAIGNDYTDFVRTGAIEATMGRAVSVESDPETGLATVNIKRADGSMQSLKQITTIVMATGFTPFESLSFLPEDVLTKLEYTSEDPFLPIILDKGGTIRSEVPDLGFCGFYRGPYWGAMEMQARFLGDVWSKDKLRPLNSGYQIKVLRTLRDPALIHSRSQFPMGDYVGLMETFAKDLGIVRTELPGSNRSGPVIPARYHTIGKSYSTSSTSSTMELEVERTLNALKAMSHPDHGALKAARASAVFRALQGTWQSFKVLAKGRKDRSGSIHFAPRFPSSPGYEREYVCEQQLGPQGKGPSYVYRLAIGSGGNSPHIEVWSTDTARGFLARDLDHIIDLGCLRFQEDDGKRVAGKYVIPANVSP</sequence>
<feature type="domain" description="FAD/NAD(P)-binding" evidence="4">
    <location>
        <begin position="91"/>
        <end position="178"/>
    </location>
</feature>
<dbReference type="Gene3D" id="3.50.50.60">
    <property type="entry name" value="FAD/NAD(P)-binding domain"/>
    <property type="match status" value="1"/>
</dbReference>
<keyword evidence="1" id="KW-0285">Flavoprotein</keyword>
<accession>A0A9W9TXM9</accession>
<evidence type="ECO:0000256" key="3">
    <source>
        <dbReference type="ARBA" id="ARBA00023002"/>
    </source>
</evidence>
<evidence type="ECO:0000256" key="2">
    <source>
        <dbReference type="ARBA" id="ARBA00022827"/>
    </source>
</evidence>
<gene>
    <name evidence="5" type="ORF">N7468_002448</name>
</gene>
<evidence type="ECO:0000313" key="6">
    <source>
        <dbReference type="Proteomes" id="UP001150941"/>
    </source>
</evidence>
<dbReference type="InterPro" id="IPR036188">
    <property type="entry name" value="FAD/NAD-bd_sf"/>
</dbReference>
<reference evidence="5" key="1">
    <citation type="submission" date="2022-11" db="EMBL/GenBank/DDBJ databases">
        <authorList>
            <person name="Petersen C."/>
        </authorList>
    </citation>
    <scope>NUCLEOTIDE SEQUENCE</scope>
    <source>
        <strain evidence="5">IBT 19713</strain>
    </source>
</reference>
<organism evidence="5 6">
    <name type="scientific">Penicillium chermesinum</name>
    <dbReference type="NCBI Taxonomy" id="63820"/>
    <lineage>
        <taxon>Eukaryota</taxon>
        <taxon>Fungi</taxon>
        <taxon>Dikarya</taxon>
        <taxon>Ascomycota</taxon>
        <taxon>Pezizomycotina</taxon>
        <taxon>Eurotiomycetes</taxon>
        <taxon>Eurotiomycetidae</taxon>
        <taxon>Eurotiales</taxon>
        <taxon>Aspergillaceae</taxon>
        <taxon>Penicillium</taxon>
    </lineage>
</organism>